<dbReference type="RefSeq" id="XP_012688291.2">
    <property type="nucleotide sequence ID" value="XM_012832837.3"/>
</dbReference>
<feature type="domain" description="ECSIT C-terminal" evidence="13">
    <location>
        <begin position="280"/>
        <end position="410"/>
    </location>
</feature>
<dbReference type="SMART" id="SM01284">
    <property type="entry name" value="ECSIT_Cterm"/>
    <property type="match status" value="1"/>
</dbReference>
<dbReference type="PANTHER" id="PTHR13113">
    <property type="entry name" value="ECSIT EVOLUTIONARILY CONSERVED SIGNALING INTERMEDIATE IN TOLL PATHWAYS"/>
    <property type="match status" value="1"/>
</dbReference>
<dbReference type="Pfam" id="PF14784">
    <property type="entry name" value="ECSIT_C"/>
    <property type="match status" value="1"/>
</dbReference>
<dbReference type="KEGG" id="char:105904885"/>
<dbReference type="AlphaFoldDB" id="A0A6P3W3A0"/>
<dbReference type="InterPro" id="IPR010418">
    <property type="entry name" value="ECSIT"/>
</dbReference>
<evidence type="ECO:0000313" key="15">
    <source>
        <dbReference type="RefSeq" id="XP_012688291.2"/>
    </source>
</evidence>
<evidence type="ECO:0000256" key="3">
    <source>
        <dbReference type="ARBA" id="ARBA00004496"/>
    </source>
</evidence>
<dbReference type="Pfam" id="PF06239">
    <property type="entry name" value="ECSIT_N"/>
    <property type="match status" value="1"/>
</dbReference>
<dbReference type="PANTHER" id="PTHR13113:SF1">
    <property type="entry name" value="EVOLUTIONARILY CONSERVED SIGNALING INTERMEDIATE IN TOLL PATHWAY, MITOCHONDRIAL"/>
    <property type="match status" value="1"/>
</dbReference>
<evidence type="ECO:0000256" key="11">
    <source>
        <dbReference type="ARBA" id="ARBA00023242"/>
    </source>
</evidence>
<evidence type="ECO:0000256" key="9">
    <source>
        <dbReference type="ARBA" id="ARBA00022946"/>
    </source>
</evidence>
<dbReference type="InterPro" id="IPR011990">
    <property type="entry name" value="TPR-like_helical_dom_sf"/>
</dbReference>
<evidence type="ECO:0000256" key="4">
    <source>
        <dbReference type="ARBA" id="ARBA00007674"/>
    </source>
</evidence>
<evidence type="ECO:0000259" key="13">
    <source>
        <dbReference type="SMART" id="SM01284"/>
    </source>
</evidence>
<keyword evidence="11" id="KW-0539">Nucleus</keyword>
<organism evidence="14 15">
    <name type="scientific">Clupea harengus</name>
    <name type="common">Atlantic herring</name>
    <dbReference type="NCBI Taxonomy" id="7950"/>
    <lineage>
        <taxon>Eukaryota</taxon>
        <taxon>Metazoa</taxon>
        <taxon>Chordata</taxon>
        <taxon>Craniata</taxon>
        <taxon>Vertebrata</taxon>
        <taxon>Euteleostomi</taxon>
        <taxon>Actinopterygii</taxon>
        <taxon>Neopterygii</taxon>
        <taxon>Teleostei</taxon>
        <taxon>Clupei</taxon>
        <taxon>Clupeiformes</taxon>
        <taxon>Clupeoidei</taxon>
        <taxon>Clupeidae</taxon>
        <taxon>Clupea</taxon>
    </lineage>
</organism>
<comment type="subcellular location">
    <subcellularLocation>
        <location evidence="3">Cytoplasm</location>
    </subcellularLocation>
    <subcellularLocation>
        <location evidence="2">Mitochondrion</location>
    </subcellularLocation>
    <subcellularLocation>
        <location evidence="1">Nucleus</location>
    </subcellularLocation>
</comment>
<gene>
    <name evidence="15" type="primary">ecsit</name>
</gene>
<dbReference type="GO" id="GO:0007178">
    <property type="term" value="P:cell surface receptor protein serine/threonine kinase signaling pathway"/>
    <property type="evidence" value="ECO:0007669"/>
    <property type="project" value="TreeGrafter"/>
</dbReference>
<proteinExistence type="inferred from homology"/>
<evidence type="ECO:0000313" key="14">
    <source>
        <dbReference type="Proteomes" id="UP000515152"/>
    </source>
</evidence>
<evidence type="ECO:0000256" key="8">
    <source>
        <dbReference type="ARBA" id="ARBA00022859"/>
    </source>
</evidence>
<dbReference type="OrthoDB" id="10064298at2759"/>
<sequence length="454" mass="52067">MNSAHILLRGQCVRCLVPYVRTAVQQAVLFSGGLPHRPTLSSTCVQVHRAVHVSCRYNKNRTVPSAFKGNNEDAKKEKALVAHDDLFERAGKDAKSKATFNKVVDIFNHRDKRRRGHVEFIYAALKKMPEFGVERDITVYNKILDVFPKEVFVPRNYIQRMFYHYPRQQDCAVEVLEQMEGHGVMPNVETKVLLIQIFGEKSQPVRKYQRTTYWFPRFKHANPFPVPHQLPEDPVDLSRFSLARIANDRDAQVTVYQIPYTDLTETGEVIEEPHIVGIQSPDQQSLLAKHNPNRPVFVEGPYPLWLRKTCVYYYVLKADLVPPEEKVKEYIDPEMVGPEQSLYYPLWLDLDLQRDMGDDFSFKVENLEEGAVYAMCMAGQGDQATLARWISGLQETNPILGQIPTVFRLDSGPTELQDTMESQRPPGPDAEAEHGMESDRVTEEEHLGGQRVKQ</sequence>
<dbReference type="InterPro" id="IPR029342">
    <property type="entry name" value="ECIST_C"/>
</dbReference>
<evidence type="ECO:0000256" key="10">
    <source>
        <dbReference type="ARBA" id="ARBA00023128"/>
    </source>
</evidence>
<evidence type="ECO:0000256" key="7">
    <source>
        <dbReference type="ARBA" id="ARBA00022588"/>
    </source>
</evidence>
<keyword evidence="9" id="KW-0809">Transit peptide</keyword>
<feature type="region of interest" description="Disordered" evidence="12">
    <location>
        <begin position="412"/>
        <end position="454"/>
    </location>
</feature>
<keyword evidence="8" id="KW-0391">Immunity</keyword>
<feature type="compositionally biased region" description="Basic and acidic residues" evidence="12">
    <location>
        <begin position="431"/>
        <end position="448"/>
    </location>
</feature>
<evidence type="ECO:0000256" key="2">
    <source>
        <dbReference type="ARBA" id="ARBA00004173"/>
    </source>
</evidence>
<dbReference type="GO" id="GO:0005739">
    <property type="term" value="C:mitochondrion"/>
    <property type="evidence" value="ECO:0007669"/>
    <property type="project" value="UniProtKB-SubCell"/>
</dbReference>
<dbReference type="GO" id="GO:0005634">
    <property type="term" value="C:nucleus"/>
    <property type="evidence" value="ECO:0007669"/>
    <property type="project" value="UniProtKB-SubCell"/>
</dbReference>
<keyword evidence="14" id="KW-1185">Reference proteome</keyword>
<accession>A0A6P3W3A0</accession>
<evidence type="ECO:0000256" key="6">
    <source>
        <dbReference type="ARBA" id="ARBA00022490"/>
    </source>
</evidence>
<dbReference type="CTD" id="51295"/>
<reference evidence="15" key="1">
    <citation type="submission" date="2025-08" db="UniProtKB">
        <authorList>
            <consortium name="RefSeq"/>
        </authorList>
    </citation>
    <scope>IDENTIFICATION</scope>
</reference>
<keyword evidence="7" id="KW-0399">Innate immunity</keyword>
<name>A0A6P3W3A0_CLUHA</name>
<dbReference type="InterPro" id="IPR046448">
    <property type="entry name" value="ECSIT_N"/>
</dbReference>
<dbReference type="Proteomes" id="UP000515152">
    <property type="component" value="Chromosome 18"/>
</dbReference>
<keyword evidence="6" id="KW-0963">Cytoplasm</keyword>
<dbReference type="Gene3D" id="1.25.40.10">
    <property type="entry name" value="Tetratricopeptide repeat domain"/>
    <property type="match status" value="1"/>
</dbReference>
<protein>
    <recommendedName>
        <fullName evidence="5">Evolutionarily conserved signaling intermediate in Toll pathway, mitochondrial</fullName>
    </recommendedName>
</protein>
<evidence type="ECO:0000256" key="1">
    <source>
        <dbReference type="ARBA" id="ARBA00004123"/>
    </source>
</evidence>
<dbReference type="GeneID" id="105904885"/>
<comment type="similarity">
    <text evidence="4">Belongs to the ECSIT family.</text>
</comment>
<evidence type="ECO:0000256" key="12">
    <source>
        <dbReference type="SAM" id="MobiDB-lite"/>
    </source>
</evidence>
<dbReference type="GO" id="GO:0045087">
    <property type="term" value="P:innate immune response"/>
    <property type="evidence" value="ECO:0007669"/>
    <property type="project" value="UniProtKB-KW"/>
</dbReference>
<keyword evidence="10" id="KW-0496">Mitochondrion</keyword>
<evidence type="ECO:0000256" key="5">
    <source>
        <dbReference type="ARBA" id="ARBA00019998"/>
    </source>
</evidence>